<dbReference type="HOGENOM" id="CLU_2458090_0_0_1"/>
<organism evidence="1">
    <name type="scientific">Zea mays</name>
    <name type="common">Maize</name>
    <dbReference type="NCBI Taxonomy" id="4577"/>
    <lineage>
        <taxon>Eukaryota</taxon>
        <taxon>Viridiplantae</taxon>
        <taxon>Streptophyta</taxon>
        <taxon>Embryophyta</taxon>
        <taxon>Tracheophyta</taxon>
        <taxon>Spermatophyta</taxon>
        <taxon>Magnoliopsida</taxon>
        <taxon>Liliopsida</taxon>
        <taxon>Poales</taxon>
        <taxon>Poaceae</taxon>
        <taxon>PACMAD clade</taxon>
        <taxon>Panicoideae</taxon>
        <taxon>Andropogonodae</taxon>
        <taxon>Andropogoneae</taxon>
        <taxon>Tripsacinae</taxon>
        <taxon>Zea</taxon>
    </lineage>
</organism>
<reference evidence="1" key="2">
    <citation type="submission" date="2012-06" db="EMBL/GenBank/DDBJ databases">
        <authorList>
            <person name="Yu Y."/>
            <person name="Currie J."/>
            <person name="Lomeli R."/>
            <person name="Angelova A."/>
            <person name="Collura K."/>
            <person name="Wissotski M."/>
            <person name="Campos D."/>
            <person name="Kudrna D."/>
            <person name="Golser W."/>
            <person name="Ashely E."/>
            <person name="Descour A."/>
            <person name="Fernandes J."/>
            <person name="Soderlund C."/>
            <person name="Walbot V."/>
        </authorList>
    </citation>
    <scope>NUCLEOTIDE SEQUENCE</scope>
    <source>
        <strain evidence="1">B73</strain>
    </source>
</reference>
<dbReference type="EMBL" id="BT060668">
    <property type="protein sequence ID" value="ACN25365.1"/>
    <property type="molecule type" value="mRNA"/>
</dbReference>
<evidence type="ECO:0000313" key="1">
    <source>
        <dbReference type="EMBL" id="ACN25365.1"/>
    </source>
</evidence>
<reference evidence="1" key="1">
    <citation type="journal article" date="2009" name="PLoS Genet.">
        <title>Sequencing, mapping, and analysis of 27,455 maize full-length cDNAs.</title>
        <authorList>
            <person name="Soderlund C."/>
            <person name="Descour A."/>
            <person name="Kudrna D."/>
            <person name="Bomhoff M."/>
            <person name="Boyd L."/>
            <person name="Currie J."/>
            <person name="Angelova A."/>
            <person name="Collura K."/>
            <person name="Wissotski M."/>
            <person name="Ashley E."/>
            <person name="Morrow D."/>
            <person name="Fernandes J."/>
            <person name="Walbot V."/>
            <person name="Yu Y."/>
        </authorList>
    </citation>
    <scope>NUCLEOTIDE SEQUENCE</scope>
    <source>
        <strain evidence="1">B73</strain>
    </source>
</reference>
<accession>C0HEB2</accession>
<proteinExistence type="evidence at transcript level"/>
<protein>
    <submittedName>
        <fullName evidence="1">Uncharacterized protein</fullName>
    </submittedName>
</protein>
<sequence length="89" mass="10073">MLPFCPDILSCMLVHVFFCMPHNLITVDAMTTFNLLLLSIRSLEESCRAAPAVLRFGLFVCIAIRRIGDTSKWLFSIKHQRLACDNGTK</sequence>
<dbReference type="AlphaFoldDB" id="C0HEB2"/>
<name>C0HEB2_MAIZE</name>